<dbReference type="EMBL" id="BEYU01000005">
    <property type="protein sequence ID" value="GBG24338.1"/>
    <property type="molecule type" value="Genomic_DNA"/>
</dbReference>
<proteinExistence type="predicted"/>
<dbReference type="AlphaFoldDB" id="A0A2R5G3K7"/>
<name>A0A2R5G3K7_9STRA</name>
<accession>A0A2R5G3K7</accession>
<reference evidence="1 2" key="1">
    <citation type="submission" date="2017-12" db="EMBL/GenBank/DDBJ databases">
        <title>Sequencing, de novo assembly and annotation of complete genome of a new Thraustochytrid species, strain FCC1311.</title>
        <authorList>
            <person name="Sedici K."/>
            <person name="Godart F."/>
            <person name="Aiese Cigliano R."/>
            <person name="Sanseverino W."/>
            <person name="Barakat M."/>
            <person name="Ortet P."/>
            <person name="Marechal E."/>
            <person name="Cagnac O."/>
            <person name="Amato A."/>
        </authorList>
    </citation>
    <scope>NUCLEOTIDE SEQUENCE [LARGE SCALE GENOMIC DNA]</scope>
</reference>
<evidence type="ECO:0000313" key="1">
    <source>
        <dbReference type="EMBL" id="GBG24338.1"/>
    </source>
</evidence>
<sequence length="686" mass="76323">MGGAVASVPANASLAKASLQVQTLALRSQMTVNRLLDVPASSDDVPVQAVPGCGTELPSHGQRATEAVETSVAQVKMPASFGMKEMLMKARRESYVVSGADDNRVEASTLRDTEAADDDDEKMLDALDAVEATRRAAQRIQLNEVLTQVTMLECAANRYRALSGSSWRPSRVKFTQQILRPLFLDMMRTHAYEHVGLDPIEEIAKTRIVDFLDAYMAVCAEKLDTNRLRMEAEPSRAKMLADYCVLHGCSFVKGYEELCAHGWDVSRSSLGLKAFVRDEEYPVGTDATLEALCASIRAIDLTQTRRAIPRCTDTQIAQGLLLAISADIPDSRIIRLLLKDVNSGMQRKALLLAASRDRVDVLVLLSRLLSEIPHAVLHEALIVGAKRGALRTVRAMMGFADHATLEKAIAIAAAMDHVHIVRRLLPLMEPETWKILWAMGGERTKRFHHVLATQERFRWARYGTEEPVPDQTPRTLDATSRVCHDFLHVDLLLSTLQVLHGITFDQRSMCDLQAGAGHAVLAACLSQSFRRAVGFEEDRELSQRARLAVERFEADMENLFVPSFEEVEVAQDEDTAATTTSIPEIHFKKGGRPQQQAILHELQQAHLILTTPMAVRALDVRALRDGAVLAVYAPSSDTRLLQRKRALCKLHRIKNPVDGSLILWDVYLRRNDEIGEPFTEETHRVI</sequence>
<evidence type="ECO:0000313" key="2">
    <source>
        <dbReference type="Proteomes" id="UP000241890"/>
    </source>
</evidence>
<organism evidence="1 2">
    <name type="scientific">Hondaea fermentalgiana</name>
    <dbReference type="NCBI Taxonomy" id="2315210"/>
    <lineage>
        <taxon>Eukaryota</taxon>
        <taxon>Sar</taxon>
        <taxon>Stramenopiles</taxon>
        <taxon>Bigyra</taxon>
        <taxon>Labyrinthulomycetes</taxon>
        <taxon>Thraustochytrida</taxon>
        <taxon>Thraustochytriidae</taxon>
        <taxon>Hondaea</taxon>
    </lineage>
</organism>
<gene>
    <name evidence="1" type="ORF">FCC1311_005562</name>
</gene>
<protein>
    <submittedName>
        <fullName evidence="1">Uncharacterized protein</fullName>
    </submittedName>
</protein>
<keyword evidence="2" id="KW-1185">Reference proteome</keyword>
<dbReference type="Proteomes" id="UP000241890">
    <property type="component" value="Unassembled WGS sequence"/>
</dbReference>
<comment type="caution">
    <text evidence="1">The sequence shown here is derived from an EMBL/GenBank/DDBJ whole genome shotgun (WGS) entry which is preliminary data.</text>
</comment>
<dbReference type="InParanoid" id="A0A2R5G3K7"/>